<feature type="domain" description="Fibrinogen C-terminal" evidence="4">
    <location>
        <begin position="110"/>
        <end position="334"/>
    </location>
</feature>
<gene>
    <name evidence="5" type="primary">TL5A_102</name>
    <name evidence="5" type="ORF">AVEN_14010_1</name>
</gene>
<dbReference type="GO" id="GO:0005615">
    <property type="term" value="C:extracellular space"/>
    <property type="evidence" value="ECO:0007669"/>
    <property type="project" value="TreeGrafter"/>
</dbReference>
<dbReference type="InterPro" id="IPR014716">
    <property type="entry name" value="Fibrinogen_a/b/g_C_1"/>
</dbReference>
<keyword evidence="2" id="KW-1015">Disulfide bond</keyword>
<dbReference type="AlphaFoldDB" id="A0A4Y2RJK4"/>
<evidence type="ECO:0000256" key="1">
    <source>
        <dbReference type="ARBA" id="ARBA00022837"/>
    </source>
</evidence>
<dbReference type="PROSITE" id="PS00514">
    <property type="entry name" value="FIBRINOGEN_C_1"/>
    <property type="match status" value="1"/>
</dbReference>
<dbReference type="Proteomes" id="UP000499080">
    <property type="component" value="Unassembled WGS sequence"/>
</dbReference>
<evidence type="ECO:0000313" key="5">
    <source>
        <dbReference type="EMBL" id="GBN75606.1"/>
    </source>
</evidence>
<comment type="function">
    <text evidence="3">Lectin involved in innate immunity. Agglutinates all types of human erythrocytes, Gram-positive and Gram-negative bacteria. Has a stronger agglutinating activity towards Gram-negative bacteria than towards Gram-positive bacteria. Specifically recognizes acetyl group-containing substances on agglutinated cells. The hemagglutinating activity was inhibited by EDTA, acetyl group-containing mono- and disaccharides, N-acetyl derivatives of amino acids, other acetyl group-containing substances, propionamide and benzamide. Enhances the antimicrobial activity of big defensin against Gram-positive bacteria but not against Gram-negative bacteria.</text>
</comment>
<protein>
    <submittedName>
        <fullName evidence="5">Techylectin-5A</fullName>
    </submittedName>
</protein>
<dbReference type="FunFam" id="3.90.215.10:FF:000001">
    <property type="entry name" value="Tenascin isoform 1"/>
    <property type="match status" value="1"/>
</dbReference>
<dbReference type="GO" id="GO:0098609">
    <property type="term" value="P:cell-cell adhesion"/>
    <property type="evidence" value="ECO:0007669"/>
    <property type="project" value="UniProtKB-ARBA"/>
</dbReference>
<keyword evidence="1" id="KW-0106">Calcium</keyword>
<dbReference type="PANTHER" id="PTHR19143">
    <property type="entry name" value="FIBRINOGEN/TENASCIN/ANGIOPOEITIN"/>
    <property type="match status" value="1"/>
</dbReference>
<dbReference type="NCBIfam" id="NF040941">
    <property type="entry name" value="GGGWT_bact"/>
    <property type="match status" value="1"/>
</dbReference>
<dbReference type="SMART" id="SM00186">
    <property type="entry name" value="FBG"/>
    <property type="match status" value="1"/>
</dbReference>
<evidence type="ECO:0000256" key="3">
    <source>
        <dbReference type="ARBA" id="ARBA00053344"/>
    </source>
</evidence>
<proteinExistence type="predicted"/>
<dbReference type="Pfam" id="PF00147">
    <property type="entry name" value="Fibrinogen_C"/>
    <property type="match status" value="1"/>
</dbReference>
<dbReference type="Gene3D" id="3.90.215.10">
    <property type="entry name" value="Gamma Fibrinogen, chain A, domain 1"/>
    <property type="match status" value="1"/>
</dbReference>
<keyword evidence="6" id="KW-1185">Reference proteome</keyword>
<comment type="caution">
    <text evidence="5">The sequence shown here is derived from an EMBL/GenBank/DDBJ whole genome shotgun (WGS) entry which is preliminary data.</text>
</comment>
<evidence type="ECO:0000256" key="2">
    <source>
        <dbReference type="ARBA" id="ARBA00023157"/>
    </source>
</evidence>
<evidence type="ECO:0000259" key="4">
    <source>
        <dbReference type="PROSITE" id="PS51406"/>
    </source>
</evidence>
<reference evidence="5 6" key="1">
    <citation type="journal article" date="2019" name="Sci. Rep.">
        <title>Orb-weaving spider Araneus ventricosus genome elucidates the spidroin gene catalogue.</title>
        <authorList>
            <person name="Kono N."/>
            <person name="Nakamura H."/>
            <person name="Ohtoshi R."/>
            <person name="Moran D.A.P."/>
            <person name="Shinohara A."/>
            <person name="Yoshida Y."/>
            <person name="Fujiwara M."/>
            <person name="Mori M."/>
            <person name="Tomita M."/>
            <person name="Arakawa K."/>
        </authorList>
    </citation>
    <scope>NUCLEOTIDE SEQUENCE [LARGE SCALE GENOMIC DNA]</scope>
</reference>
<dbReference type="InterPro" id="IPR020837">
    <property type="entry name" value="Fibrinogen_CS"/>
</dbReference>
<name>A0A4Y2RJK4_ARAVE</name>
<dbReference type="PROSITE" id="PS51406">
    <property type="entry name" value="FIBRINOGEN_C_2"/>
    <property type="match status" value="1"/>
</dbReference>
<organism evidence="5 6">
    <name type="scientific">Araneus ventricosus</name>
    <name type="common">Orbweaver spider</name>
    <name type="synonym">Epeira ventricosa</name>
    <dbReference type="NCBI Taxonomy" id="182803"/>
    <lineage>
        <taxon>Eukaryota</taxon>
        <taxon>Metazoa</taxon>
        <taxon>Ecdysozoa</taxon>
        <taxon>Arthropoda</taxon>
        <taxon>Chelicerata</taxon>
        <taxon>Arachnida</taxon>
        <taxon>Araneae</taxon>
        <taxon>Araneomorphae</taxon>
        <taxon>Entelegynae</taxon>
        <taxon>Araneoidea</taxon>
        <taxon>Araneidae</taxon>
        <taxon>Araneus</taxon>
    </lineage>
</organism>
<dbReference type="OrthoDB" id="6145874at2759"/>
<dbReference type="InterPro" id="IPR002181">
    <property type="entry name" value="Fibrinogen_a/b/g_C_dom"/>
</dbReference>
<sequence length="347" mass="39600">MTALLQAEVELLVSVLKTVVLIDRKLMESLQCLWIRTSCAKQFCMSLLWLKSFHFLGSVLLLKFAILLTIGNVTSACNHSEISVTLLDVATDMIARAKLNLPVCSTSSSSSLILKPVDCEEVLRNGQTETGIYTVWPRSRVSEDKPLQVSCDMSTDGGGWTVIQRRGDFGRNKDYFFKDWNSYKKGFGDIDKDFWLGNDNIFALTSQRLHSIRFDLKAVDGEERYALYDTFWIDDEDHMYTLHIKDYTGNAGDSMAHHDNAQFSTKDKGKGEKGSSCALKFKGGWWYNSCHHSNLNGLYLKGYHESFADGVNWLSWRHYNESLEFTEMKIRPNNFRRSAVSEDTPRD</sequence>
<dbReference type="SUPFAM" id="SSF56496">
    <property type="entry name" value="Fibrinogen C-terminal domain-like"/>
    <property type="match status" value="1"/>
</dbReference>
<evidence type="ECO:0000313" key="6">
    <source>
        <dbReference type="Proteomes" id="UP000499080"/>
    </source>
</evidence>
<dbReference type="CDD" id="cd00087">
    <property type="entry name" value="FReD"/>
    <property type="match status" value="1"/>
</dbReference>
<dbReference type="GO" id="GO:0030246">
    <property type="term" value="F:carbohydrate binding"/>
    <property type="evidence" value="ECO:0007669"/>
    <property type="project" value="UniProtKB-ARBA"/>
</dbReference>
<dbReference type="EMBL" id="BGPR01017257">
    <property type="protein sequence ID" value="GBN75606.1"/>
    <property type="molecule type" value="Genomic_DNA"/>
</dbReference>
<dbReference type="InterPro" id="IPR036056">
    <property type="entry name" value="Fibrinogen-like_C"/>
</dbReference>
<accession>A0A4Y2RJK4</accession>
<dbReference type="PANTHER" id="PTHR19143:SF458">
    <property type="entry name" value="FIBRINOGEN C-TERMINAL DOMAIN-CONTAINING PROTEIN-RELATED"/>
    <property type="match status" value="1"/>
</dbReference>
<dbReference type="InterPro" id="IPR050373">
    <property type="entry name" value="Fibrinogen_C-term_domain"/>
</dbReference>